<name>A0A7J7EAQ8_DICBM</name>
<gene>
    <name evidence="3" type="ORF">HPG69_007777</name>
</gene>
<dbReference type="AlphaFoldDB" id="A0A7J7EAQ8"/>
<reference evidence="3 4" key="1">
    <citation type="journal article" date="2020" name="Mol. Biol. Evol.">
        <title>Interspecific Gene Flow and the Evolution of Specialization in Black and White Rhinoceros.</title>
        <authorList>
            <person name="Moodley Y."/>
            <person name="Westbury M.V."/>
            <person name="Russo I.M."/>
            <person name="Gopalakrishnan S."/>
            <person name="Rakotoarivelo A."/>
            <person name="Olsen R.A."/>
            <person name="Prost S."/>
            <person name="Tunstall T."/>
            <person name="Ryder O.A."/>
            <person name="Dalen L."/>
            <person name="Bruford M.W."/>
        </authorList>
    </citation>
    <scope>NUCLEOTIDE SEQUENCE [LARGE SCALE GENOMIC DNA]</scope>
    <source>
        <strain evidence="3">SBR-YM</strain>
        <tissue evidence="3">Skin</tissue>
    </source>
</reference>
<sequence>GQELHFPAALRNCPGEARRRSAFRLHLLRQFDPNTPTAEAKFLNMGSFVSQTLESVKVAASQETSPSSKPPALAAAGAPTSPEQAPIFNNCWSCRVLSGSGLIGAGGYVYWVARKPMKLGYPPTPGTITQMVIGIIPAVILSSSVPVPVTHRASMGLMDVLDRYMDIDRLQSCRSYKTEKTDTSCHSLAVRHWKCFYDEIETLLR</sequence>
<accession>A0A7J7EAQ8</accession>
<dbReference type="PANTHER" id="PTHR36469">
    <property type="entry name" value="DISTAL MEMBRANE-ARM ASSEMBLY COMPLEX PROTEIN 1"/>
    <property type="match status" value="1"/>
</dbReference>
<evidence type="ECO:0000256" key="1">
    <source>
        <dbReference type="SAM" id="MobiDB-lite"/>
    </source>
</evidence>
<evidence type="ECO:0000259" key="2">
    <source>
        <dbReference type="Pfam" id="PF15055"/>
    </source>
</evidence>
<dbReference type="Pfam" id="PF15055">
    <property type="entry name" value="DMAC1_Dmo2"/>
    <property type="match status" value="1"/>
</dbReference>
<organism evidence="3 4">
    <name type="scientific">Diceros bicornis minor</name>
    <name type="common">South-central black rhinoceros</name>
    <dbReference type="NCBI Taxonomy" id="77932"/>
    <lineage>
        <taxon>Eukaryota</taxon>
        <taxon>Metazoa</taxon>
        <taxon>Chordata</taxon>
        <taxon>Craniata</taxon>
        <taxon>Vertebrata</taxon>
        <taxon>Euteleostomi</taxon>
        <taxon>Mammalia</taxon>
        <taxon>Eutheria</taxon>
        <taxon>Laurasiatheria</taxon>
        <taxon>Perissodactyla</taxon>
        <taxon>Rhinocerotidae</taxon>
        <taxon>Diceros</taxon>
    </lineage>
</organism>
<comment type="caution">
    <text evidence="3">The sequence shown here is derived from an EMBL/GenBank/DDBJ whole genome shotgun (WGS) entry which is preliminary data.</text>
</comment>
<dbReference type="InterPro" id="IPR028036">
    <property type="entry name" value="DMAC1-like_dom"/>
</dbReference>
<evidence type="ECO:0000313" key="4">
    <source>
        <dbReference type="Proteomes" id="UP000551758"/>
    </source>
</evidence>
<proteinExistence type="predicted"/>
<feature type="compositionally biased region" description="Low complexity" evidence="1">
    <location>
        <begin position="65"/>
        <end position="79"/>
    </location>
</feature>
<feature type="region of interest" description="Disordered" evidence="1">
    <location>
        <begin position="59"/>
        <end position="79"/>
    </location>
</feature>
<keyword evidence="4" id="KW-1185">Reference proteome</keyword>
<feature type="domain" description="Distal membrane-arm assembly complex protein 1-like" evidence="2">
    <location>
        <begin position="90"/>
        <end position="135"/>
    </location>
</feature>
<dbReference type="EMBL" id="JACDTQ010003801">
    <property type="protein sequence ID" value="KAF5912787.1"/>
    <property type="molecule type" value="Genomic_DNA"/>
</dbReference>
<evidence type="ECO:0000313" key="3">
    <source>
        <dbReference type="EMBL" id="KAF5912787.1"/>
    </source>
</evidence>
<dbReference type="PANTHER" id="PTHR36469:SF1">
    <property type="entry name" value="DISTAL MEMBRANE-ARM ASSEMBLY COMPLEX PROTEIN 1"/>
    <property type="match status" value="1"/>
</dbReference>
<feature type="non-terminal residue" evidence="3">
    <location>
        <position position="205"/>
    </location>
</feature>
<dbReference type="InterPro" id="IPR053117">
    <property type="entry name" value="DMAC_Protein"/>
</dbReference>
<protein>
    <recommendedName>
        <fullName evidence="2">Distal membrane-arm assembly complex protein 1-like domain-containing protein</fullName>
    </recommendedName>
</protein>
<dbReference type="Proteomes" id="UP000551758">
    <property type="component" value="Unassembled WGS sequence"/>
</dbReference>